<dbReference type="EMBL" id="KM821047">
    <property type="protein sequence ID" value="AJD22372.1"/>
    <property type="molecule type" value="Genomic_DNA"/>
</dbReference>
<accession>A0A0B4VK86</accession>
<dbReference type="GO" id="GO:0046872">
    <property type="term" value="F:metal ion binding"/>
    <property type="evidence" value="ECO:0007669"/>
    <property type="project" value="UniProtKB-KW"/>
</dbReference>
<evidence type="ECO:0000256" key="2">
    <source>
        <dbReference type="ARBA" id="ARBA00004141"/>
    </source>
</evidence>
<evidence type="ECO:0000256" key="1">
    <source>
        <dbReference type="ARBA" id="ARBA00001971"/>
    </source>
</evidence>
<feature type="transmembrane region" description="Helical" evidence="10">
    <location>
        <begin position="361"/>
        <end position="379"/>
    </location>
</feature>
<comment type="similarity">
    <text evidence="4 9">Belongs to the heme-copper respiratory oxidase family.</text>
</comment>
<dbReference type="PANTHER" id="PTHR10422:SF18">
    <property type="entry name" value="CYTOCHROME C OXIDASE SUBUNIT 1"/>
    <property type="match status" value="1"/>
</dbReference>
<feature type="transmembrane region" description="Helical" evidence="10">
    <location>
        <begin position="146"/>
        <end position="172"/>
    </location>
</feature>
<dbReference type="SUPFAM" id="SSF81442">
    <property type="entry name" value="Cytochrome c oxidase subunit I-like"/>
    <property type="match status" value="1"/>
</dbReference>
<keyword evidence="9" id="KW-0186">Copper</keyword>
<feature type="transmembrane region" description="Helical" evidence="10">
    <location>
        <begin position="430"/>
        <end position="455"/>
    </location>
</feature>
<reference evidence="12" key="1">
    <citation type="submission" date="2014-10" db="EMBL/GenBank/DDBJ databases">
        <title>Mitochondrial genomes for 'planarian' flatworms shows great divergence from the neodermatan gene order.</title>
        <authorList>
            <person name="Ross E."/>
            <person name="Blair D."/>
            <person name="Sanchez Alvarado A."/>
        </authorList>
    </citation>
    <scope>NUCLEOTIDE SEQUENCE</scope>
</reference>
<dbReference type="GO" id="GO:0004129">
    <property type="term" value="F:cytochrome-c oxidase activity"/>
    <property type="evidence" value="ECO:0007669"/>
    <property type="project" value="UniProtKB-EC"/>
</dbReference>
<keyword evidence="9" id="KW-0479">Metal-binding</keyword>
<feature type="transmembrane region" description="Helical" evidence="10">
    <location>
        <begin position="59"/>
        <end position="85"/>
    </location>
</feature>
<comment type="pathway">
    <text evidence="3 9">Energy metabolism; oxidative phosphorylation.</text>
</comment>
<evidence type="ECO:0000256" key="6">
    <source>
        <dbReference type="ARBA" id="ARBA00022692"/>
    </source>
</evidence>
<feature type="transmembrane region" description="Helical" evidence="10">
    <location>
        <begin position="467"/>
        <end position="489"/>
    </location>
</feature>
<feature type="non-terminal residue" evidence="12">
    <location>
        <position position="1"/>
    </location>
</feature>
<dbReference type="GO" id="GO:0020037">
    <property type="term" value="F:heme binding"/>
    <property type="evidence" value="ECO:0007669"/>
    <property type="project" value="InterPro"/>
</dbReference>
<feature type="transmembrane region" description="Helical" evidence="10">
    <location>
        <begin position="235"/>
        <end position="259"/>
    </location>
</feature>
<keyword evidence="9" id="KW-0999">Mitochondrion inner membrane</keyword>
<keyword evidence="9" id="KW-0679">Respiratory chain</keyword>
<evidence type="ECO:0000256" key="10">
    <source>
        <dbReference type="SAM" id="Phobius"/>
    </source>
</evidence>
<dbReference type="PROSITE" id="PS50855">
    <property type="entry name" value="COX1"/>
    <property type="match status" value="1"/>
</dbReference>
<feature type="transmembrane region" description="Helical" evidence="10">
    <location>
        <begin position="192"/>
        <end position="215"/>
    </location>
</feature>
<evidence type="ECO:0000256" key="5">
    <source>
        <dbReference type="ARBA" id="ARBA00015947"/>
    </source>
</evidence>
<feature type="transmembrane region" description="Helical" evidence="10">
    <location>
        <begin position="391"/>
        <end position="418"/>
    </location>
</feature>
<evidence type="ECO:0000256" key="8">
    <source>
        <dbReference type="ARBA" id="ARBA00023136"/>
    </source>
</evidence>
<feature type="transmembrane region" description="Helical" evidence="10">
    <location>
        <begin position="106"/>
        <end position="126"/>
    </location>
</feature>
<dbReference type="InterPro" id="IPR023615">
    <property type="entry name" value="Cyt_c_Oxase_su1_BS"/>
</dbReference>
<sequence>LERISWLDPLASYLYYGFVDLRSFVRLKYDSFWRSFTVCFFAVDGYLSQYKGLGFRKSFILLVFDFHYLVVKFSIYFVVLVRIIWSKVVAWCYRWLFSTSHKDIGTMYFLLGILMGLLGTGMSMVIRFELSFPGSFLGDSHYYNCLITAHGLIMIFFFVMPVMIGGFGNWLVPIYIYSPDMSFPRANNMSLLLLFSSIALLFMSLFSGSGLGSGWTLYPPLTSISFSDYSADFCVLALHLAGISSILGAINFIVTILVMGCLDFPLIRSPLFVWSILITAFLLLLSLPVLAAGLTMLLTDRHFNTSFFDPSGGGDPILFQHIFWFFGHPEVYILILPGFGIISQLAVYYSGKEVSFGHLGMIYAMISIGFLGFLVWAHHMYTIGLDVDSRAYFTGATMIVGVPTGIKVFSWLATLYGSNWDLYTQWSVPVLWVYGFIFLFTVGGLTGIILANALIDVSLHDTYFVVAHFHYVLSMGAVFSIFAGFIHWFPLFTGLVLSNNLLVAHFIIMFVGVNMTFFPQHYLGLQGMPRRVSDYSDDYSFWNNVSSLGSIISMVGVLFFFYIVLLSYWVIQKPIFLVHRSSSPEWVTLNYPSVVHLSESSVFIRV</sequence>
<feature type="transmembrane region" description="Helical" evidence="10">
    <location>
        <begin position="331"/>
        <end position="349"/>
    </location>
</feature>
<dbReference type="InterPro" id="IPR023616">
    <property type="entry name" value="Cyt_c_oxase-like_su1_dom"/>
</dbReference>
<comment type="cofactor">
    <cofactor evidence="1">
        <name>heme</name>
        <dbReference type="ChEBI" id="CHEBI:30413"/>
    </cofactor>
</comment>
<proteinExistence type="inferred from homology"/>
<dbReference type="InterPro" id="IPR000883">
    <property type="entry name" value="Cyt_C_Oxase_1"/>
</dbReference>
<keyword evidence="9" id="KW-0249">Electron transport</keyword>
<feature type="transmembrane region" description="Helical" evidence="10">
    <location>
        <begin position="545"/>
        <end position="571"/>
    </location>
</feature>
<keyword evidence="7 10" id="KW-1133">Transmembrane helix</keyword>
<keyword evidence="6 9" id="KW-0812">Transmembrane</keyword>
<geneLocation type="mitochondrion" evidence="12"/>
<keyword evidence="9 12" id="KW-0496">Mitochondrion</keyword>
<dbReference type="CDD" id="cd01663">
    <property type="entry name" value="Cyt_c_Oxidase_I"/>
    <property type="match status" value="1"/>
</dbReference>
<comment type="function">
    <text evidence="9">Component of the cytochrome c oxidase, the last enzyme in the mitochondrial electron transport chain which drives oxidative phosphorylation. The respiratory chain contains 3 multisubunit complexes succinate dehydrogenase (complex II, CII), ubiquinol-cytochrome c oxidoreductase (cytochrome b-c1 complex, complex III, CIII) and cytochrome c oxidase (complex IV, CIV), that cooperate to transfer electrons derived from NADH and succinate to molecular oxygen, creating an electrochemical gradient over the inner membrane that drives transmembrane transport and the ATP synthase. Cytochrome c oxidase is the component of the respiratory chain that catalyzes the reduction of oxygen to water. Electrons originating from reduced cytochrome c in the intermembrane space (IMS) are transferred via the dinuclear copper A center (CU(A)) of subunit 2 and heme A of subunit 1 to the active site in subunit 1, a binuclear center (BNC) formed by heme A3 and copper B (CU(B)). The BNC reduces molecular oxygen to 2 water molecules using 4 electrons from cytochrome c in the IMS and 4 protons from the mitochondrial matrix.</text>
</comment>
<evidence type="ECO:0000256" key="3">
    <source>
        <dbReference type="ARBA" id="ARBA00004673"/>
    </source>
</evidence>
<name>A0A0B4VK86_SCHMD</name>
<organism evidence="12">
    <name type="scientific">Schmidtea mediterranea</name>
    <name type="common">Freshwater planarian flatworm</name>
    <dbReference type="NCBI Taxonomy" id="79327"/>
    <lineage>
        <taxon>Eukaryota</taxon>
        <taxon>Metazoa</taxon>
        <taxon>Spiralia</taxon>
        <taxon>Lophotrochozoa</taxon>
        <taxon>Platyhelminthes</taxon>
        <taxon>Rhabditophora</taxon>
        <taxon>Seriata</taxon>
        <taxon>Tricladida</taxon>
        <taxon>Continenticola</taxon>
        <taxon>Geoplanoidea</taxon>
        <taxon>Dugesiidae</taxon>
        <taxon>Schmidtea</taxon>
    </lineage>
</organism>
<feature type="transmembrane region" description="Helical" evidence="10">
    <location>
        <begin position="271"/>
        <end position="298"/>
    </location>
</feature>
<dbReference type="Pfam" id="PF00115">
    <property type="entry name" value="COX1"/>
    <property type="match status" value="1"/>
</dbReference>
<keyword evidence="8 9" id="KW-0472">Membrane</keyword>
<dbReference type="AlphaFoldDB" id="A0A0B4VK86"/>
<evidence type="ECO:0000256" key="4">
    <source>
        <dbReference type="ARBA" id="ARBA00009578"/>
    </source>
</evidence>
<dbReference type="PRINTS" id="PR01165">
    <property type="entry name" value="CYCOXIDASEI"/>
</dbReference>
<dbReference type="InterPro" id="IPR036927">
    <property type="entry name" value="Cyt_c_oxase-like_su1_sf"/>
</dbReference>
<dbReference type="GO" id="GO:0006123">
    <property type="term" value="P:mitochondrial electron transport, cytochrome c to oxygen"/>
    <property type="evidence" value="ECO:0007669"/>
    <property type="project" value="TreeGrafter"/>
</dbReference>
<dbReference type="PROSITE" id="PS00077">
    <property type="entry name" value="COX1_CUB"/>
    <property type="match status" value="1"/>
</dbReference>
<feature type="transmembrane region" description="Helical" evidence="10">
    <location>
        <begin position="501"/>
        <end position="525"/>
    </location>
</feature>
<gene>
    <name evidence="12" type="primary">COX1</name>
</gene>
<comment type="catalytic activity">
    <reaction evidence="9">
        <text>4 Fe(II)-[cytochrome c] + O2 + 8 H(+)(in) = 4 Fe(III)-[cytochrome c] + 2 H2O + 4 H(+)(out)</text>
        <dbReference type="Rhea" id="RHEA:11436"/>
        <dbReference type="Rhea" id="RHEA-COMP:10350"/>
        <dbReference type="Rhea" id="RHEA-COMP:14399"/>
        <dbReference type="ChEBI" id="CHEBI:15377"/>
        <dbReference type="ChEBI" id="CHEBI:15378"/>
        <dbReference type="ChEBI" id="CHEBI:15379"/>
        <dbReference type="ChEBI" id="CHEBI:29033"/>
        <dbReference type="ChEBI" id="CHEBI:29034"/>
        <dbReference type="EC" id="7.1.1.9"/>
    </reaction>
</comment>
<evidence type="ECO:0000256" key="9">
    <source>
        <dbReference type="RuleBase" id="RU000369"/>
    </source>
</evidence>
<keyword evidence="9" id="KW-0813">Transport</keyword>
<dbReference type="PANTHER" id="PTHR10422">
    <property type="entry name" value="CYTOCHROME C OXIDASE SUBUNIT 1"/>
    <property type="match status" value="1"/>
</dbReference>
<keyword evidence="9" id="KW-0408">Iron</keyword>
<evidence type="ECO:0000256" key="7">
    <source>
        <dbReference type="ARBA" id="ARBA00022989"/>
    </source>
</evidence>
<keyword evidence="9" id="KW-0349">Heme</keyword>
<evidence type="ECO:0000259" key="11">
    <source>
        <dbReference type="PROSITE" id="PS50855"/>
    </source>
</evidence>
<dbReference type="InterPro" id="IPR033944">
    <property type="entry name" value="Cyt_c_oxase_su1_dom"/>
</dbReference>
<dbReference type="GO" id="GO:0015990">
    <property type="term" value="P:electron transport coupled proton transport"/>
    <property type="evidence" value="ECO:0007669"/>
    <property type="project" value="TreeGrafter"/>
</dbReference>
<dbReference type="Gene3D" id="1.20.210.10">
    <property type="entry name" value="Cytochrome c oxidase-like, subunit I domain"/>
    <property type="match status" value="1"/>
</dbReference>
<dbReference type="UniPathway" id="UPA00705"/>
<feature type="domain" description="Cytochrome oxidase subunit I profile" evidence="11">
    <location>
        <begin position="79"/>
        <end position="606"/>
    </location>
</feature>
<dbReference type="EC" id="7.1.1.9" evidence="9"/>
<dbReference type="GO" id="GO:0045277">
    <property type="term" value="C:respiratory chain complex IV"/>
    <property type="evidence" value="ECO:0007669"/>
    <property type="project" value="InterPro"/>
</dbReference>
<evidence type="ECO:0000313" key="12">
    <source>
        <dbReference type="EMBL" id="AJD22372.1"/>
    </source>
</evidence>
<protein>
    <recommendedName>
        <fullName evidence="5 9">Cytochrome c oxidase subunit 1</fullName>
        <ecNumber evidence="9">7.1.1.9</ecNumber>
    </recommendedName>
</protein>
<dbReference type="GO" id="GO:0005743">
    <property type="term" value="C:mitochondrial inner membrane"/>
    <property type="evidence" value="ECO:0007669"/>
    <property type="project" value="UniProtKB-SubCell"/>
</dbReference>
<comment type="subcellular location">
    <subcellularLocation>
        <location evidence="2">Membrane</location>
        <topology evidence="2">Multi-pass membrane protein</topology>
    </subcellularLocation>
    <subcellularLocation>
        <location evidence="9">Mitochondrion inner membrane</location>
        <topology evidence="9">Multi-pass membrane protein</topology>
    </subcellularLocation>
</comment>